<dbReference type="OrthoDB" id="337486at2759"/>
<accession>A0A0L0FC39</accession>
<dbReference type="PANTHER" id="PTHR14303">
    <property type="entry name" value="DNA POLYMERASE DELTA SUBUNIT 4"/>
    <property type="match status" value="1"/>
</dbReference>
<dbReference type="AlphaFoldDB" id="A0A0L0FC39"/>
<dbReference type="GO" id="GO:0043625">
    <property type="term" value="C:delta DNA polymerase complex"/>
    <property type="evidence" value="ECO:0007669"/>
    <property type="project" value="TreeGrafter"/>
</dbReference>
<dbReference type="GO" id="GO:0006261">
    <property type="term" value="P:DNA-templated DNA replication"/>
    <property type="evidence" value="ECO:0007669"/>
    <property type="project" value="TreeGrafter"/>
</dbReference>
<dbReference type="GO" id="GO:0003887">
    <property type="term" value="F:DNA-directed DNA polymerase activity"/>
    <property type="evidence" value="ECO:0007669"/>
    <property type="project" value="TreeGrafter"/>
</dbReference>
<organism evidence="2 3">
    <name type="scientific">Sphaeroforma arctica JP610</name>
    <dbReference type="NCBI Taxonomy" id="667725"/>
    <lineage>
        <taxon>Eukaryota</taxon>
        <taxon>Ichthyosporea</taxon>
        <taxon>Ichthyophonida</taxon>
        <taxon>Sphaeroforma</taxon>
    </lineage>
</organism>
<protein>
    <submittedName>
        <fullName evidence="2">DNA polymerase delta, subunit 4</fullName>
    </submittedName>
</protein>
<dbReference type="Pfam" id="PF04081">
    <property type="entry name" value="DNA_pol_delta_4"/>
    <property type="match status" value="1"/>
</dbReference>
<gene>
    <name evidence="2" type="ORF">SARC_13155</name>
</gene>
<name>A0A0L0FC39_9EUKA</name>
<reference evidence="2 3" key="1">
    <citation type="submission" date="2011-02" db="EMBL/GenBank/DDBJ databases">
        <title>The Genome Sequence of Sphaeroforma arctica JP610.</title>
        <authorList>
            <consortium name="The Broad Institute Genome Sequencing Platform"/>
            <person name="Russ C."/>
            <person name="Cuomo C."/>
            <person name="Young S.K."/>
            <person name="Zeng Q."/>
            <person name="Gargeya S."/>
            <person name="Alvarado L."/>
            <person name="Berlin A."/>
            <person name="Chapman S.B."/>
            <person name="Chen Z."/>
            <person name="Freedman E."/>
            <person name="Gellesch M."/>
            <person name="Goldberg J."/>
            <person name="Griggs A."/>
            <person name="Gujja S."/>
            <person name="Heilman E."/>
            <person name="Heiman D."/>
            <person name="Howarth C."/>
            <person name="Mehta T."/>
            <person name="Neiman D."/>
            <person name="Pearson M."/>
            <person name="Roberts A."/>
            <person name="Saif S."/>
            <person name="Shea T."/>
            <person name="Shenoy N."/>
            <person name="Sisk P."/>
            <person name="Stolte C."/>
            <person name="Sykes S."/>
            <person name="White J."/>
            <person name="Yandava C."/>
            <person name="Burger G."/>
            <person name="Gray M.W."/>
            <person name="Holland P.W.H."/>
            <person name="King N."/>
            <person name="Lang F.B.F."/>
            <person name="Roger A.J."/>
            <person name="Ruiz-Trillo I."/>
            <person name="Haas B."/>
            <person name="Nusbaum C."/>
            <person name="Birren B."/>
        </authorList>
    </citation>
    <scope>NUCLEOTIDE SEQUENCE [LARGE SCALE GENOMIC DNA]</scope>
    <source>
        <strain evidence="2 3">JP610</strain>
    </source>
</reference>
<evidence type="ECO:0000313" key="2">
    <source>
        <dbReference type="EMBL" id="KNC74294.1"/>
    </source>
</evidence>
<feature type="compositionally biased region" description="Polar residues" evidence="1">
    <location>
        <begin position="1"/>
        <end position="12"/>
    </location>
</feature>
<dbReference type="InterPro" id="IPR007218">
    <property type="entry name" value="DNA_pol_delta_4"/>
</dbReference>
<feature type="region of interest" description="Disordered" evidence="1">
    <location>
        <begin position="1"/>
        <end position="41"/>
    </location>
</feature>
<dbReference type="Proteomes" id="UP000054560">
    <property type="component" value="Unassembled WGS sequence"/>
</dbReference>
<proteinExistence type="predicted"/>
<dbReference type="GeneID" id="25913659"/>
<sequence>MSTTMATLNDSFRVTRRDNRNLNAKKHSTSASFKTGEVKAEQPSEDELRLLRSFDLESEYGPNVGMTRRQRWDRAAKFGKEPDQAILDLLNR</sequence>
<evidence type="ECO:0000256" key="1">
    <source>
        <dbReference type="SAM" id="MobiDB-lite"/>
    </source>
</evidence>
<dbReference type="EMBL" id="KQ244548">
    <property type="protein sequence ID" value="KNC74294.1"/>
    <property type="molecule type" value="Genomic_DNA"/>
</dbReference>
<dbReference type="GO" id="GO:0000731">
    <property type="term" value="P:DNA synthesis involved in DNA repair"/>
    <property type="evidence" value="ECO:0007669"/>
    <property type="project" value="InterPro"/>
</dbReference>
<keyword evidence="3" id="KW-1185">Reference proteome</keyword>
<dbReference type="RefSeq" id="XP_014148196.1">
    <property type="nucleotide sequence ID" value="XM_014292721.1"/>
</dbReference>
<dbReference type="PANTHER" id="PTHR14303:SF0">
    <property type="entry name" value="DNA POLYMERASE DELTA SUBUNIT 4"/>
    <property type="match status" value="1"/>
</dbReference>
<evidence type="ECO:0000313" key="3">
    <source>
        <dbReference type="Proteomes" id="UP000054560"/>
    </source>
</evidence>
<feature type="non-terminal residue" evidence="2">
    <location>
        <position position="92"/>
    </location>
</feature>